<dbReference type="InterPro" id="IPR017464">
    <property type="entry name" value="Sugar_tfrase_EpsB_2"/>
</dbReference>
<feature type="transmembrane region" description="Helical" evidence="7">
    <location>
        <begin position="5"/>
        <end position="22"/>
    </location>
</feature>
<evidence type="ECO:0000256" key="5">
    <source>
        <dbReference type="ARBA" id="ARBA00022989"/>
    </source>
</evidence>
<evidence type="ECO:0000313" key="10">
    <source>
        <dbReference type="Proteomes" id="UP000321337"/>
    </source>
</evidence>
<keyword evidence="6 7" id="KW-0472">Membrane</keyword>
<dbReference type="Proteomes" id="UP000321337">
    <property type="component" value="Unassembled WGS sequence"/>
</dbReference>
<sequence length="448" mass="50390">MGLDIAVMIASIYLGISVRFIESDSNLPSSLGPILPKASLFALVMMLIMTAFGMYSGEWMAGARAVAIRMIASFALGFVVMSQLFYLFPDILLGRGAFLFSLLFALIGVTLTRIAFVKWSNLDAFKKRVLVLGSGSRAAKVDHLIKSMSSARSLQIVGYLPLQGSHHYVEHSRVLHDTASLSEIVTKYNIHEIVIAVRDRRDGGLPVGELLECKLRGINIMELSSFFERENGQLQLESLNASWIILSEGFKQGLARDTVKRIFDLVVSLVIMLVSLPAMALTALAVYLESGAPVLYRQERVGQHGKPFTIMKFRSMRCDAEQDGKPRWAGKDDDRTTRVGQFIRRVRLDELPQLFNVFMGHMSFVGPRPERPYFVGELIRQIPYYNSRHTVKPGITGWAQVRYAYGASVEDAVEKLQYDLYYVKNHTLFLDMMVLFQTVQVVLWGKGR</sequence>
<evidence type="ECO:0000256" key="7">
    <source>
        <dbReference type="SAM" id="Phobius"/>
    </source>
</evidence>
<evidence type="ECO:0000256" key="4">
    <source>
        <dbReference type="ARBA" id="ARBA00022692"/>
    </source>
</evidence>
<evidence type="ECO:0000313" key="9">
    <source>
        <dbReference type="EMBL" id="GEP30641.1"/>
    </source>
</evidence>
<feature type="transmembrane region" description="Helical" evidence="7">
    <location>
        <begin position="67"/>
        <end position="86"/>
    </location>
</feature>
<dbReference type="RefSeq" id="WP_408646944.1">
    <property type="nucleotide sequence ID" value="NZ_AP021884.1"/>
</dbReference>
<feature type="transmembrane region" description="Helical" evidence="7">
    <location>
        <begin position="34"/>
        <end position="55"/>
    </location>
</feature>
<gene>
    <name evidence="9" type="ORF">TPL01_17790</name>
</gene>
<comment type="caution">
    <text evidence="9">The sequence shown here is derived from an EMBL/GenBank/DDBJ whole genome shotgun (WGS) entry which is preliminary data.</text>
</comment>
<dbReference type="NCBIfam" id="TIGR03013">
    <property type="entry name" value="EpsB_2"/>
    <property type="match status" value="1"/>
</dbReference>
<dbReference type="InterPro" id="IPR017475">
    <property type="entry name" value="EPS_sugar_tfrase"/>
</dbReference>
<comment type="subcellular location">
    <subcellularLocation>
        <location evidence="1">Membrane</location>
        <topology evidence="1">Multi-pass membrane protein</topology>
    </subcellularLocation>
</comment>
<dbReference type="NCBIfam" id="TIGR03025">
    <property type="entry name" value="EPS_sugtrans"/>
    <property type="match status" value="1"/>
</dbReference>
<organism evidence="9 10">
    <name type="scientific">Sulfuriferula plumbiphila</name>
    <dbReference type="NCBI Taxonomy" id="171865"/>
    <lineage>
        <taxon>Bacteria</taxon>
        <taxon>Pseudomonadati</taxon>
        <taxon>Pseudomonadota</taxon>
        <taxon>Betaproteobacteria</taxon>
        <taxon>Nitrosomonadales</taxon>
        <taxon>Sulfuricellaceae</taxon>
        <taxon>Sulfuriferula</taxon>
    </lineage>
</organism>
<evidence type="ECO:0000256" key="3">
    <source>
        <dbReference type="ARBA" id="ARBA00022679"/>
    </source>
</evidence>
<keyword evidence="5 7" id="KW-1133">Transmembrane helix</keyword>
<dbReference type="GO" id="GO:0016780">
    <property type="term" value="F:phosphotransferase activity, for other substituted phosphate groups"/>
    <property type="evidence" value="ECO:0007669"/>
    <property type="project" value="TreeGrafter"/>
</dbReference>
<keyword evidence="3 9" id="KW-0808">Transferase</keyword>
<feature type="transmembrane region" description="Helical" evidence="7">
    <location>
        <begin position="98"/>
        <end position="117"/>
    </location>
</feature>
<dbReference type="PANTHER" id="PTHR30576">
    <property type="entry name" value="COLANIC BIOSYNTHESIS UDP-GLUCOSE LIPID CARRIER TRANSFERASE"/>
    <property type="match status" value="1"/>
</dbReference>
<evidence type="ECO:0000259" key="8">
    <source>
        <dbReference type="Pfam" id="PF02397"/>
    </source>
</evidence>
<evidence type="ECO:0000256" key="1">
    <source>
        <dbReference type="ARBA" id="ARBA00004141"/>
    </source>
</evidence>
<dbReference type="PANTHER" id="PTHR30576:SF0">
    <property type="entry name" value="UNDECAPRENYL-PHOSPHATE N-ACETYLGALACTOSAMINYL 1-PHOSPHATE TRANSFERASE-RELATED"/>
    <property type="match status" value="1"/>
</dbReference>
<dbReference type="AlphaFoldDB" id="A0A512L927"/>
<keyword evidence="4 7" id="KW-0812">Transmembrane</keyword>
<reference evidence="9 10" key="1">
    <citation type="submission" date="2019-07" db="EMBL/GenBank/DDBJ databases">
        <title>Whole genome shotgun sequence of Thiobacillus plumbophilus NBRC 107929.</title>
        <authorList>
            <person name="Hosoyama A."/>
            <person name="Uohara A."/>
            <person name="Ohji S."/>
            <person name="Ichikawa N."/>
        </authorList>
    </citation>
    <scope>NUCLEOTIDE SEQUENCE [LARGE SCALE GENOMIC DNA]</scope>
    <source>
        <strain evidence="9 10">NBRC 107929</strain>
    </source>
</reference>
<evidence type="ECO:0000256" key="6">
    <source>
        <dbReference type="ARBA" id="ARBA00023136"/>
    </source>
</evidence>
<protein>
    <submittedName>
        <fullName evidence="9">Glycosyl transferase</fullName>
    </submittedName>
</protein>
<keyword evidence="10" id="KW-1185">Reference proteome</keyword>
<comment type="similarity">
    <text evidence="2">Belongs to the bacterial sugar transferase family.</text>
</comment>
<dbReference type="Pfam" id="PF02397">
    <property type="entry name" value="Bac_transf"/>
    <property type="match status" value="1"/>
</dbReference>
<proteinExistence type="inferred from homology"/>
<evidence type="ECO:0000256" key="2">
    <source>
        <dbReference type="ARBA" id="ARBA00006464"/>
    </source>
</evidence>
<accession>A0A512L927</accession>
<dbReference type="InterPro" id="IPR003362">
    <property type="entry name" value="Bact_transf"/>
</dbReference>
<dbReference type="EMBL" id="BKAD01000016">
    <property type="protein sequence ID" value="GEP30641.1"/>
    <property type="molecule type" value="Genomic_DNA"/>
</dbReference>
<dbReference type="Gene3D" id="3.40.50.720">
    <property type="entry name" value="NAD(P)-binding Rossmann-like Domain"/>
    <property type="match status" value="1"/>
</dbReference>
<dbReference type="GO" id="GO:0016020">
    <property type="term" value="C:membrane"/>
    <property type="evidence" value="ECO:0007669"/>
    <property type="project" value="UniProtKB-SubCell"/>
</dbReference>
<feature type="transmembrane region" description="Helical" evidence="7">
    <location>
        <begin position="262"/>
        <end position="288"/>
    </location>
</feature>
<feature type="domain" description="Bacterial sugar transferase" evidence="8">
    <location>
        <begin position="260"/>
        <end position="443"/>
    </location>
</feature>
<name>A0A512L927_9PROT</name>